<evidence type="ECO:0000313" key="2">
    <source>
        <dbReference type="EMBL" id="ABG94450.1"/>
    </source>
</evidence>
<evidence type="ECO:0000313" key="3">
    <source>
        <dbReference type="Proteomes" id="UP000008710"/>
    </source>
</evidence>
<feature type="compositionally biased region" description="Low complexity" evidence="1">
    <location>
        <begin position="57"/>
        <end position="69"/>
    </location>
</feature>
<organism evidence="2 3">
    <name type="scientific">Rhodococcus jostii (strain RHA1)</name>
    <dbReference type="NCBI Taxonomy" id="101510"/>
    <lineage>
        <taxon>Bacteria</taxon>
        <taxon>Bacillati</taxon>
        <taxon>Actinomycetota</taxon>
        <taxon>Actinomycetes</taxon>
        <taxon>Mycobacteriales</taxon>
        <taxon>Nocardiaceae</taxon>
        <taxon>Rhodococcus</taxon>
    </lineage>
</organism>
<dbReference type="AlphaFoldDB" id="Q0SDD6"/>
<dbReference type="KEGG" id="rha:RHA1_ro02645"/>
<reference evidence="3" key="1">
    <citation type="journal article" date="2006" name="Proc. Natl. Acad. Sci. U.S.A.">
        <title>The complete genome of Rhodococcus sp. RHA1 provides insights into a catabolic powerhouse.</title>
        <authorList>
            <person name="McLeod M.P."/>
            <person name="Warren R.L."/>
            <person name="Hsiao W.W.L."/>
            <person name="Araki N."/>
            <person name="Myhre M."/>
            <person name="Fernandes C."/>
            <person name="Miyazawa D."/>
            <person name="Wong W."/>
            <person name="Lillquist A.L."/>
            <person name="Wang D."/>
            <person name="Dosanjh M."/>
            <person name="Hara H."/>
            <person name="Petrescu A."/>
            <person name="Morin R.D."/>
            <person name="Yang G."/>
            <person name="Stott J.M."/>
            <person name="Schein J.E."/>
            <person name="Shin H."/>
            <person name="Smailus D."/>
            <person name="Siddiqui A.S."/>
            <person name="Marra M.A."/>
            <person name="Jones S.J.M."/>
            <person name="Holt R."/>
            <person name="Brinkman F.S.L."/>
            <person name="Miyauchi K."/>
            <person name="Fukuda M."/>
            <person name="Davies J.E."/>
            <person name="Mohn W.W."/>
            <person name="Eltis L.D."/>
        </authorList>
    </citation>
    <scope>NUCLEOTIDE SEQUENCE [LARGE SCALE GENOMIC DNA]</scope>
    <source>
        <strain evidence="3">RHA1</strain>
    </source>
</reference>
<feature type="region of interest" description="Disordered" evidence="1">
    <location>
        <begin position="1"/>
        <end position="200"/>
    </location>
</feature>
<feature type="compositionally biased region" description="Basic residues" evidence="1">
    <location>
        <begin position="70"/>
        <end position="81"/>
    </location>
</feature>
<sequence>MGVSGWRRRHHPEPALESRRERNRGWSAHRPSEKSAIASRKRTVHEEVEQLLFGGLSRPATPTSTGTARRSGRPGGGRHSHAGAWVQVAAPYDPPPCRSAEDRPHRGGGERHDDHNHHHGDEGFVSGEKLLHDKKSPSPAPVRARSRDRTPTWALTACEKPAPTGKAQTTATATCRAEPGDSRSPHRPKRLTTAHQTTRA</sequence>
<dbReference type="HOGENOM" id="CLU_1365319_0_0_11"/>
<accession>Q0SDD6</accession>
<name>Q0SDD6_RHOJR</name>
<protein>
    <submittedName>
        <fullName evidence="2">Uncharacterized protein</fullName>
    </submittedName>
</protein>
<feature type="compositionally biased region" description="Basic and acidic residues" evidence="1">
    <location>
        <begin position="99"/>
        <end position="122"/>
    </location>
</feature>
<proteinExistence type="predicted"/>
<dbReference type="EMBL" id="CP000431">
    <property type="protein sequence ID" value="ABG94450.1"/>
    <property type="molecule type" value="Genomic_DNA"/>
</dbReference>
<dbReference type="Proteomes" id="UP000008710">
    <property type="component" value="Chromosome"/>
</dbReference>
<evidence type="ECO:0000256" key="1">
    <source>
        <dbReference type="SAM" id="MobiDB-lite"/>
    </source>
</evidence>
<feature type="compositionally biased region" description="Basic and acidic residues" evidence="1">
    <location>
        <begin position="12"/>
        <end position="24"/>
    </location>
</feature>
<gene>
    <name evidence="2" type="ordered locus">RHA1_ro02645</name>
</gene>
<feature type="compositionally biased region" description="Basic residues" evidence="1">
    <location>
        <begin position="1"/>
        <end position="11"/>
    </location>
</feature>